<dbReference type="InterPro" id="IPR052254">
    <property type="entry name" value="CUL4-DDB1_E3_ligase_receptor"/>
</dbReference>
<evidence type="ECO:0000256" key="4">
    <source>
        <dbReference type="SAM" id="MobiDB-lite"/>
    </source>
</evidence>
<feature type="repeat" description="WD" evidence="3">
    <location>
        <begin position="486"/>
        <end position="517"/>
    </location>
</feature>
<dbReference type="SMART" id="SM00320">
    <property type="entry name" value="WD40"/>
    <property type="match status" value="2"/>
</dbReference>
<dbReference type="InterPro" id="IPR015943">
    <property type="entry name" value="WD40/YVTN_repeat-like_dom_sf"/>
</dbReference>
<feature type="region of interest" description="Disordered" evidence="4">
    <location>
        <begin position="402"/>
        <end position="430"/>
    </location>
</feature>
<reference evidence="5 6" key="1">
    <citation type="submission" date="2018-10" db="EMBL/GenBank/DDBJ databases">
        <title>A high-quality apple genome assembly.</title>
        <authorList>
            <person name="Hu J."/>
        </authorList>
    </citation>
    <scope>NUCLEOTIDE SEQUENCE [LARGE SCALE GENOMIC DNA]</scope>
    <source>
        <strain evidence="6">cv. HFTH1</strain>
        <tissue evidence="5">Young leaf</tissue>
    </source>
</reference>
<feature type="region of interest" description="Disordered" evidence="4">
    <location>
        <begin position="64"/>
        <end position="96"/>
    </location>
</feature>
<keyword evidence="6" id="KW-1185">Reference proteome</keyword>
<organism evidence="5 6">
    <name type="scientific">Malus domestica</name>
    <name type="common">Apple</name>
    <name type="synonym">Pyrus malus</name>
    <dbReference type="NCBI Taxonomy" id="3750"/>
    <lineage>
        <taxon>Eukaryota</taxon>
        <taxon>Viridiplantae</taxon>
        <taxon>Streptophyta</taxon>
        <taxon>Embryophyta</taxon>
        <taxon>Tracheophyta</taxon>
        <taxon>Spermatophyta</taxon>
        <taxon>Magnoliopsida</taxon>
        <taxon>eudicotyledons</taxon>
        <taxon>Gunneridae</taxon>
        <taxon>Pentapetalae</taxon>
        <taxon>rosids</taxon>
        <taxon>fabids</taxon>
        <taxon>Rosales</taxon>
        <taxon>Rosaceae</taxon>
        <taxon>Amygdaloideae</taxon>
        <taxon>Maleae</taxon>
        <taxon>Malus</taxon>
    </lineage>
</organism>
<dbReference type="Proteomes" id="UP000290289">
    <property type="component" value="Chromosome 5"/>
</dbReference>
<dbReference type="InterPro" id="IPR036322">
    <property type="entry name" value="WD40_repeat_dom_sf"/>
</dbReference>
<evidence type="ECO:0000256" key="1">
    <source>
        <dbReference type="ARBA" id="ARBA00022574"/>
    </source>
</evidence>
<feature type="compositionally biased region" description="Low complexity" evidence="4">
    <location>
        <begin position="72"/>
        <end position="87"/>
    </location>
</feature>
<evidence type="ECO:0000313" key="6">
    <source>
        <dbReference type="Proteomes" id="UP000290289"/>
    </source>
</evidence>
<keyword evidence="2" id="KW-0677">Repeat</keyword>
<comment type="caution">
    <text evidence="5">The sequence shown here is derived from an EMBL/GenBank/DDBJ whole genome shotgun (WGS) entry which is preliminary data.</text>
</comment>
<protein>
    <submittedName>
        <fullName evidence="5">Uncharacterized protein</fullName>
    </submittedName>
</protein>
<accession>A0A498JUD5</accession>
<proteinExistence type="predicted"/>
<dbReference type="EMBL" id="RDQH01000331">
    <property type="protein sequence ID" value="RXH98666.1"/>
    <property type="molecule type" value="Genomic_DNA"/>
</dbReference>
<feature type="compositionally biased region" description="Polar residues" evidence="4">
    <location>
        <begin position="404"/>
        <end position="430"/>
    </location>
</feature>
<evidence type="ECO:0000313" key="5">
    <source>
        <dbReference type="EMBL" id="RXH98666.1"/>
    </source>
</evidence>
<dbReference type="InterPro" id="IPR001680">
    <property type="entry name" value="WD40_rpt"/>
</dbReference>
<gene>
    <name evidence="5" type="ORF">DVH24_010991</name>
</gene>
<evidence type="ECO:0000256" key="2">
    <source>
        <dbReference type="ARBA" id="ARBA00022737"/>
    </source>
</evidence>
<dbReference type="PANTHER" id="PTHR44472:SF1">
    <property type="entry name" value="DDB1 AND CUL4 ASSOCIATED FACTOR 4"/>
    <property type="match status" value="1"/>
</dbReference>
<sequence length="573" mass="63262">MEVPISQHFASATAPPQQPGHQLAALIFVGFSQNTDQNMNSASSDLPGFYYDTEKNRYFPIKGPIPGSRRMTAPASSSASTSAQTPAKVTNSCRRTSVRTSKMLQARELCGNLIPFNKGRCNFNEEFQKAQACHPVVWKYQETKELTDGALERIRMDVQTEGGQTDTDFVLAGGMNGSISIFEVGKVGQGLNYGMKCKAERVWPLSSKSQLEYSEVPGQIWKPAHTTPRMPSNISSIKMFGKQSPGTEDDSSCIQHIKNECLLLQALTQESRISTLGAENSGGSLVVINLHELLNFDPNRTVLSQNIYEIATFNCTVWTTDCESDGSRAVIGTNLGAALVDLETGSASWLLRSKSDVLAQQLVHSGNAVLCGLRNGAIVTVDVRQKQGGFPVRPVRHRMRHSPLDNTRGITSIQRSKPSGTGNIHPSHTTKMPSSIASLVSLRFDDQYFLASSMDGTMKLYDQRLIQRGAVQSYEGLVNSHTRLQLGVDPSERFVMSGGEDCNLRLWSIKSGKLLFEDKFCNTIPSTVCWGRAERFKGDRDDRPNYEYLDSKSYGLGAWIGSQEGLFYMHWQV</sequence>
<dbReference type="STRING" id="3750.A0A498JUD5"/>
<evidence type="ECO:0000256" key="3">
    <source>
        <dbReference type="PROSITE-ProRule" id="PRU00221"/>
    </source>
</evidence>
<dbReference type="PROSITE" id="PS50082">
    <property type="entry name" value="WD_REPEATS_2"/>
    <property type="match status" value="1"/>
</dbReference>
<dbReference type="AlphaFoldDB" id="A0A498JUD5"/>
<dbReference type="PANTHER" id="PTHR44472">
    <property type="entry name" value="DDB1- AND CUL4-ASSOCIATED FACTOR 4-RELATED"/>
    <property type="match status" value="1"/>
</dbReference>
<dbReference type="SUPFAM" id="SSF50978">
    <property type="entry name" value="WD40 repeat-like"/>
    <property type="match status" value="1"/>
</dbReference>
<name>A0A498JUD5_MALDO</name>
<dbReference type="Gene3D" id="2.130.10.10">
    <property type="entry name" value="YVTN repeat-like/Quinoprotein amine dehydrogenase"/>
    <property type="match status" value="1"/>
</dbReference>
<dbReference type="Pfam" id="PF00400">
    <property type="entry name" value="WD40"/>
    <property type="match status" value="2"/>
</dbReference>
<keyword evidence="1 3" id="KW-0853">WD repeat</keyword>